<proteinExistence type="predicted"/>
<dbReference type="STRING" id="1792845.BC343_11800"/>
<dbReference type="AlphaFoldDB" id="A0A1S9PBL9"/>
<evidence type="ECO:0000313" key="1">
    <source>
        <dbReference type="EMBL" id="OOQ58311.1"/>
    </source>
</evidence>
<organism evidence="1 2">
    <name type="scientific">Mucilaginibacter pedocola</name>
    <dbReference type="NCBI Taxonomy" id="1792845"/>
    <lineage>
        <taxon>Bacteria</taxon>
        <taxon>Pseudomonadati</taxon>
        <taxon>Bacteroidota</taxon>
        <taxon>Sphingobacteriia</taxon>
        <taxon>Sphingobacteriales</taxon>
        <taxon>Sphingobacteriaceae</taxon>
        <taxon>Mucilaginibacter</taxon>
    </lineage>
</organism>
<dbReference type="EMBL" id="MBTF01000034">
    <property type="protein sequence ID" value="OOQ58311.1"/>
    <property type="molecule type" value="Genomic_DNA"/>
</dbReference>
<accession>A0A1S9PBL9</accession>
<keyword evidence="2" id="KW-1185">Reference proteome</keyword>
<evidence type="ECO:0000313" key="2">
    <source>
        <dbReference type="Proteomes" id="UP000189739"/>
    </source>
</evidence>
<protein>
    <submittedName>
        <fullName evidence="1">Uncharacterized protein</fullName>
    </submittedName>
</protein>
<gene>
    <name evidence="1" type="ORF">BC343_11800</name>
</gene>
<dbReference type="Proteomes" id="UP000189739">
    <property type="component" value="Unassembled WGS sequence"/>
</dbReference>
<reference evidence="1 2" key="1">
    <citation type="submission" date="2016-07" db="EMBL/GenBank/DDBJ databases">
        <title>Genomic analysis of zinc-resistant bacterium Mucilaginibacter pedocola TBZ30.</title>
        <authorList>
            <person name="Huang J."/>
            <person name="Tang J."/>
        </authorList>
    </citation>
    <scope>NUCLEOTIDE SEQUENCE [LARGE SCALE GENOMIC DNA]</scope>
    <source>
        <strain evidence="1 2">TBZ30</strain>
    </source>
</reference>
<sequence>MCADSVQGRKLVNKKKIKQNTKAHGNGQLFRYLYLSVGTKVSSTVIYITVHQVWRGKQNFPFLKANLSKPAF</sequence>
<comment type="caution">
    <text evidence="1">The sequence shown here is derived from an EMBL/GenBank/DDBJ whole genome shotgun (WGS) entry which is preliminary data.</text>
</comment>
<name>A0A1S9PBL9_9SPHI</name>